<gene>
    <name evidence="1" type="ORF">SAMN04488128_103170</name>
</gene>
<dbReference type="Proteomes" id="UP000190367">
    <property type="component" value="Unassembled WGS sequence"/>
</dbReference>
<protein>
    <submittedName>
        <fullName evidence="1">Phage tail tube protein</fullName>
    </submittedName>
</protein>
<dbReference type="RefSeq" id="WP_078670544.1">
    <property type="nucleotide sequence ID" value="NZ_FUWZ01000003.1"/>
</dbReference>
<accession>A0A1T4SNJ4</accession>
<evidence type="ECO:0000313" key="2">
    <source>
        <dbReference type="Proteomes" id="UP000190367"/>
    </source>
</evidence>
<dbReference type="AlphaFoldDB" id="A0A1T4SNJ4"/>
<reference evidence="2" key="1">
    <citation type="submission" date="2017-02" db="EMBL/GenBank/DDBJ databases">
        <authorList>
            <person name="Varghese N."/>
            <person name="Submissions S."/>
        </authorList>
    </citation>
    <scope>NUCLEOTIDE SEQUENCE [LARGE SCALE GENOMIC DNA]</scope>
    <source>
        <strain evidence="2">DSM 22224</strain>
    </source>
</reference>
<organism evidence="1 2">
    <name type="scientific">Chitinophaga eiseniae</name>
    <dbReference type="NCBI Taxonomy" id="634771"/>
    <lineage>
        <taxon>Bacteria</taxon>
        <taxon>Pseudomonadati</taxon>
        <taxon>Bacteroidota</taxon>
        <taxon>Chitinophagia</taxon>
        <taxon>Chitinophagales</taxon>
        <taxon>Chitinophagaceae</taxon>
        <taxon>Chitinophaga</taxon>
    </lineage>
</organism>
<dbReference type="Pfam" id="PF06199">
    <property type="entry name" value="Phage_tail_2"/>
    <property type="match status" value="1"/>
</dbReference>
<proteinExistence type="predicted"/>
<evidence type="ECO:0000313" key="1">
    <source>
        <dbReference type="EMBL" id="SKA29765.1"/>
    </source>
</evidence>
<name>A0A1T4SNJ4_9BACT</name>
<dbReference type="EMBL" id="FUWZ01000003">
    <property type="protein sequence ID" value="SKA29765.1"/>
    <property type="molecule type" value="Genomic_DNA"/>
</dbReference>
<sequence length="156" mass="16717">MAERKPEIGSIGVFISATLSDTPVYIIMVCQTDLTFSRSRDVVDANSKCGPDQLPANTMTTEITGTSQILLGDTDQPIFGGKASEALMDELVRNRTTINWKIGPLSGIEVPGDVVKEGTGFVSSLDTSYPNDDVATFDFTITAKGDYTQTIEPATT</sequence>
<dbReference type="STRING" id="634771.SAMN04488128_103170"/>
<keyword evidence="2" id="KW-1185">Reference proteome</keyword>
<dbReference type="InterPro" id="IPR011855">
    <property type="entry name" value="Phgtail_TP901_1"/>
</dbReference>